<proteinExistence type="predicted"/>
<dbReference type="EMBL" id="CP022358">
    <property type="protein sequence ID" value="ASK69395.1"/>
    <property type="molecule type" value="Genomic_DNA"/>
</dbReference>
<gene>
    <name evidence="1" type="ORF">CF168_11210</name>
</gene>
<evidence type="ECO:0000313" key="2">
    <source>
        <dbReference type="Proteomes" id="UP000198367"/>
    </source>
</evidence>
<evidence type="ECO:0008006" key="3">
    <source>
        <dbReference type="Google" id="ProtNLM"/>
    </source>
</evidence>
<dbReference type="Proteomes" id="UP000198367">
    <property type="component" value="Chromosome"/>
</dbReference>
<dbReference type="KEGG" id="sbj:CF168_11210"/>
<evidence type="ECO:0000313" key="1">
    <source>
        <dbReference type="EMBL" id="ASK69395.1"/>
    </source>
</evidence>
<sequence>MPRGLISGREYTEQDIFDPILYPRMKEEPLLNDDDCIVVPVRNENTPHYRRVGSPSFGRRLGREENNPTHDDCVKYLHDELVNPEIGAVKFSTNVFGEARHYEEQVIFSPLNDSDYKWFKESDARIAFHESTYIQPDIAGRDTKKFFPRSAYPNVIIEVVRTHHPDLDTFKKLFELSNTNHHIYFYFIREGRNSSKFNSLSVVDGVLKIRVSHYLIGGTLYKNGNPYAPKGENETFEHWYQYLENSYFTTAREGA</sequence>
<keyword evidence="2" id="KW-1185">Reference proteome</keyword>
<reference evidence="1 2" key="1">
    <citation type="submission" date="2017-07" db="EMBL/GenBank/DDBJ databases">
        <title>Phenotypical and genomic characterization of a clinical isolate of Shewanella bicestrii sp. nov. producing an extended-spectrum beta-lactamase and a new oxacillinase variant.</title>
        <authorList>
            <person name="Jousset A.B."/>
            <person name="Bonnin R.A."/>
            <person name="Girlich D."/>
            <person name="Dabos L."/>
            <person name="Potron A."/>
            <person name="Dortet L."/>
            <person name="Glaser P."/>
            <person name="Naas T."/>
        </authorList>
    </citation>
    <scope>NUCLEOTIDE SEQUENCE [LARGE SCALE GENOMIC DNA]</scope>
    <source>
        <strain evidence="1 2">JAB-1</strain>
    </source>
</reference>
<name>A0A220UMQ9_9GAMM</name>
<organism evidence="1 2">
    <name type="scientific">Shewanella bicestrii</name>
    <dbReference type="NCBI Taxonomy" id="2018305"/>
    <lineage>
        <taxon>Bacteria</taxon>
        <taxon>Pseudomonadati</taxon>
        <taxon>Pseudomonadota</taxon>
        <taxon>Gammaproteobacteria</taxon>
        <taxon>Alteromonadales</taxon>
        <taxon>Shewanellaceae</taxon>
        <taxon>Shewanella</taxon>
    </lineage>
</organism>
<protein>
    <recommendedName>
        <fullName evidence="3">Restriction endonuclease</fullName>
    </recommendedName>
</protein>
<accession>A0A220UMQ9</accession>
<dbReference type="AlphaFoldDB" id="A0A220UMQ9"/>
<dbReference type="RefSeq" id="WP_089067896.1">
    <property type="nucleotide sequence ID" value="NZ_CP022358.1"/>
</dbReference>